<feature type="region of interest" description="Disordered" evidence="3">
    <location>
        <begin position="1"/>
        <end position="53"/>
    </location>
</feature>
<dbReference type="AlphaFoldDB" id="C4JHH2"/>
<dbReference type="PRINTS" id="PR00239">
    <property type="entry name" value="RHODOPSNTAIL"/>
</dbReference>
<name>C4JHH2_UNCRE</name>
<evidence type="ECO:0000256" key="1">
    <source>
        <dbReference type="ARBA" id="ARBA00013487"/>
    </source>
</evidence>
<evidence type="ECO:0000256" key="3">
    <source>
        <dbReference type="SAM" id="MobiDB-lite"/>
    </source>
</evidence>
<feature type="compositionally biased region" description="Pro residues" evidence="3">
    <location>
        <begin position="9"/>
        <end position="34"/>
    </location>
</feature>
<reference evidence="5" key="1">
    <citation type="journal article" date="2009" name="Genome Res.">
        <title>Comparative genomic analyses of the human fungal pathogens Coccidioides and their relatives.</title>
        <authorList>
            <person name="Sharpton T.J."/>
            <person name="Stajich J.E."/>
            <person name="Rounsley S.D."/>
            <person name="Gardner M.J."/>
            <person name="Wortman J.R."/>
            <person name="Jordar V.S."/>
            <person name="Maiti R."/>
            <person name="Kodira C.D."/>
            <person name="Neafsey D.E."/>
            <person name="Zeng Q."/>
            <person name="Hung C.-Y."/>
            <person name="McMahan C."/>
            <person name="Muszewska A."/>
            <person name="Grynberg M."/>
            <person name="Mandel M.A."/>
            <person name="Kellner E.M."/>
            <person name="Barker B.M."/>
            <person name="Galgiani J.N."/>
            <person name="Orbach M.J."/>
            <person name="Kirkland T.N."/>
            <person name="Cole G.T."/>
            <person name="Henn M.R."/>
            <person name="Birren B.W."/>
            <person name="Taylor J.W."/>
        </authorList>
    </citation>
    <scope>NUCLEOTIDE SEQUENCE [LARGE SCALE GENOMIC DNA]</scope>
    <source>
        <strain evidence="5">UAMH 1704</strain>
    </source>
</reference>
<organism evidence="4 5">
    <name type="scientific">Uncinocarpus reesii (strain UAMH 1704)</name>
    <dbReference type="NCBI Taxonomy" id="336963"/>
    <lineage>
        <taxon>Eukaryota</taxon>
        <taxon>Fungi</taxon>
        <taxon>Dikarya</taxon>
        <taxon>Ascomycota</taxon>
        <taxon>Pezizomycotina</taxon>
        <taxon>Eurotiomycetes</taxon>
        <taxon>Eurotiomycetidae</taxon>
        <taxon>Onygenales</taxon>
        <taxon>Onygenaceae</taxon>
        <taxon>Uncinocarpus</taxon>
    </lineage>
</organism>
<dbReference type="InterPro" id="IPR006031">
    <property type="entry name" value="XYPPX"/>
</dbReference>
<dbReference type="Pfam" id="PF02162">
    <property type="entry name" value="XYPPX"/>
    <property type="match status" value="1"/>
</dbReference>
<protein>
    <recommendedName>
        <fullName evidence="1">Rhodopsin</fullName>
    </recommendedName>
</protein>
<keyword evidence="5" id="KW-1185">Reference proteome</keyword>
<proteinExistence type="predicted"/>
<dbReference type="KEGG" id="ure:UREG_01335"/>
<dbReference type="InParanoid" id="C4JHH2"/>
<dbReference type="GeneID" id="8442663"/>
<sequence>MSSQSYYQQPPPQGYPPQGYPPQGYPPQGYPPPVWSSLHFDTPALHQNDRAIT</sequence>
<evidence type="ECO:0000256" key="2">
    <source>
        <dbReference type="ARBA" id="ARBA00043946"/>
    </source>
</evidence>
<dbReference type="VEuPathDB" id="FungiDB:UREG_01335"/>
<evidence type="ECO:0000313" key="5">
    <source>
        <dbReference type="Proteomes" id="UP000002058"/>
    </source>
</evidence>
<dbReference type="HOGENOM" id="CLU_3070438_0_0_1"/>
<accession>C4JHH2</accession>
<dbReference type="EMBL" id="CH476615">
    <property type="protein sequence ID" value="EEP76486.1"/>
    <property type="molecule type" value="Genomic_DNA"/>
</dbReference>
<gene>
    <name evidence="4" type="ORF">UREG_01335</name>
</gene>
<dbReference type="Proteomes" id="UP000002058">
    <property type="component" value="Unassembled WGS sequence"/>
</dbReference>
<dbReference type="RefSeq" id="XP_002541819.1">
    <property type="nucleotide sequence ID" value="XM_002541773.1"/>
</dbReference>
<evidence type="ECO:0000313" key="4">
    <source>
        <dbReference type="EMBL" id="EEP76486.1"/>
    </source>
</evidence>
<comment type="subcellular location">
    <subcellularLocation>
        <location evidence="2">Cell projection</location>
        <location evidence="2">Rhabdomere membrane</location>
        <topology evidence="2">Multi-pass membrane protein</topology>
    </subcellularLocation>
</comment>